<dbReference type="AlphaFoldDB" id="A0A8U8B499"/>
<keyword evidence="2" id="KW-1185">Reference proteome</keyword>
<reference evidence="1" key="2">
    <citation type="submission" date="2025-08" db="UniProtKB">
        <authorList>
            <consortium name="Ensembl"/>
        </authorList>
    </citation>
    <scope>IDENTIFICATION</scope>
</reference>
<evidence type="ECO:0000313" key="2">
    <source>
        <dbReference type="Proteomes" id="UP000694382"/>
    </source>
</evidence>
<reference evidence="1" key="1">
    <citation type="submission" date="2020-02" db="EMBL/GenBank/DDBJ databases">
        <authorList>
            <person name="Enbody D E."/>
            <person name="Pettersson E M."/>
        </authorList>
    </citation>
    <scope>NUCLEOTIDE SEQUENCE [LARGE SCALE GENOMIC DNA]</scope>
</reference>
<evidence type="ECO:0000313" key="1">
    <source>
        <dbReference type="Ensembl" id="ENSCPVP00000023960.1"/>
    </source>
</evidence>
<protein>
    <submittedName>
        <fullName evidence="1">Uncharacterized protein</fullName>
    </submittedName>
</protein>
<dbReference type="Ensembl" id="ENSCPVT00000027421.1">
    <property type="protein sequence ID" value="ENSCPVP00000023960.1"/>
    <property type="gene ID" value="ENSCPVG00000017728.1"/>
</dbReference>
<sequence>CSGAVLQPLRAMSGAGLGSVPGFSGDNILQRDLFVWWQSDKAGLSWDHPEECSVPKSCQCPVPSPHYRAQGGGGFGSVSPPGYSPSKLLVFKWVQMIAV</sequence>
<dbReference type="Proteomes" id="UP000694382">
    <property type="component" value="Chromosome 11"/>
</dbReference>
<name>A0A8U8B499_GEOPR</name>
<reference evidence="1" key="3">
    <citation type="submission" date="2025-09" db="UniProtKB">
        <authorList>
            <consortium name="Ensembl"/>
        </authorList>
    </citation>
    <scope>IDENTIFICATION</scope>
</reference>
<proteinExistence type="predicted"/>
<accession>A0A8U8B499</accession>
<organism evidence="1 2">
    <name type="scientific">Geospiza parvula</name>
    <name type="common">Small tree-finch</name>
    <name type="synonym">Camarhynchus parvulus</name>
    <dbReference type="NCBI Taxonomy" id="87175"/>
    <lineage>
        <taxon>Eukaryota</taxon>
        <taxon>Metazoa</taxon>
        <taxon>Chordata</taxon>
        <taxon>Craniata</taxon>
        <taxon>Vertebrata</taxon>
        <taxon>Euteleostomi</taxon>
        <taxon>Archelosauria</taxon>
        <taxon>Archosauria</taxon>
        <taxon>Dinosauria</taxon>
        <taxon>Saurischia</taxon>
        <taxon>Theropoda</taxon>
        <taxon>Coelurosauria</taxon>
        <taxon>Aves</taxon>
        <taxon>Neognathae</taxon>
        <taxon>Neoaves</taxon>
        <taxon>Telluraves</taxon>
        <taxon>Australaves</taxon>
        <taxon>Passeriformes</taxon>
        <taxon>Thraupidae</taxon>
        <taxon>Camarhynchus</taxon>
    </lineage>
</organism>